<sequence length="246" mass="27705">MWTPLDLIEFGAKHSVEEILEQSCKEINTLSHSSQLTRGFLCLIKTENGYEFVSMNKVHGLGKGFSCPDDWEHEVKKMWAEKAAKIYSSFISTLKKMYTNGKSRPIYVPQEMWSGLIDLWKVENVIKKSEAAKKARMSEPDGQQILHPNGMSCNKCVLGPAEKGVSMMDCVHDWFQEIHSFKDGRHTYKKAADVDVSNLKSLVRGSSAGTPGINGHASTGLDPSVRAERNCVKNCGKNYDKRCKRW</sequence>
<name>A0A8X9AA37_SALSN</name>
<organism evidence="1">
    <name type="scientific">Salvia splendens</name>
    <name type="common">Scarlet sage</name>
    <dbReference type="NCBI Taxonomy" id="180675"/>
    <lineage>
        <taxon>Eukaryota</taxon>
        <taxon>Viridiplantae</taxon>
        <taxon>Streptophyta</taxon>
        <taxon>Embryophyta</taxon>
        <taxon>Tracheophyta</taxon>
        <taxon>Spermatophyta</taxon>
        <taxon>Magnoliopsida</taxon>
        <taxon>eudicotyledons</taxon>
        <taxon>Gunneridae</taxon>
        <taxon>Pentapetalae</taxon>
        <taxon>asterids</taxon>
        <taxon>lamiids</taxon>
        <taxon>Lamiales</taxon>
        <taxon>Lamiaceae</taxon>
        <taxon>Nepetoideae</taxon>
        <taxon>Mentheae</taxon>
        <taxon>Salviinae</taxon>
        <taxon>Salvia</taxon>
        <taxon>Salvia subgen. Calosphace</taxon>
        <taxon>core Calosphace</taxon>
    </lineage>
</organism>
<protein>
    <submittedName>
        <fullName evidence="1">Uncharacterized protein</fullName>
    </submittedName>
</protein>
<dbReference type="Proteomes" id="UP000298416">
    <property type="component" value="Unassembled WGS sequence"/>
</dbReference>
<reference evidence="1" key="1">
    <citation type="submission" date="2018-01" db="EMBL/GenBank/DDBJ databases">
        <authorList>
            <person name="Mao J.F."/>
        </authorList>
    </citation>
    <scope>NUCLEOTIDE SEQUENCE</scope>
    <source>
        <strain evidence="1">Huo1</strain>
        <tissue evidence="1">Leaf</tissue>
    </source>
</reference>
<proteinExistence type="predicted"/>
<accession>A0A8X9AA37</accession>
<keyword evidence="2" id="KW-1185">Reference proteome</keyword>
<reference evidence="1" key="2">
    <citation type="submission" date="2020-08" db="EMBL/GenBank/DDBJ databases">
        <title>Plant Genome Project.</title>
        <authorList>
            <person name="Zhang R.-G."/>
        </authorList>
    </citation>
    <scope>NUCLEOTIDE SEQUENCE</scope>
    <source>
        <strain evidence="1">Huo1</strain>
        <tissue evidence="1">Leaf</tissue>
    </source>
</reference>
<dbReference type="EMBL" id="PNBA02000002">
    <property type="protein sequence ID" value="KAG6432284.1"/>
    <property type="molecule type" value="Genomic_DNA"/>
</dbReference>
<dbReference type="AlphaFoldDB" id="A0A8X9AA37"/>
<gene>
    <name evidence="1" type="ORF">SASPL_103859</name>
</gene>
<comment type="caution">
    <text evidence="1">The sequence shown here is derived from an EMBL/GenBank/DDBJ whole genome shotgun (WGS) entry which is preliminary data.</text>
</comment>
<evidence type="ECO:0000313" key="1">
    <source>
        <dbReference type="EMBL" id="KAG6432284.1"/>
    </source>
</evidence>
<evidence type="ECO:0000313" key="2">
    <source>
        <dbReference type="Proteomes" id="UP000298416"/>
    </source>
</evidence>